<keyword evidence="5" id="KW-1133">Transmembrane helix</keyword>
<feature type="transmembrane region" description="Helical" evidence="5">
    <location>
        <begin position="84"/>
        <end position="105"/>
    </location>
</feature>
<keyword evidence="5" id="KW-0812">Transmembrane</keyword>
<evidence type="ECO:0000256" key="1">
    <source>
        <dbReference type="ARBA" id="ARBA00004651"/>
    </source>
</evidence>
<dbReference type="PANTHER" id="PTHR43528">
    <property type="entry name" value="ALPHA-KETOGLUTARATE PERMEASE"/>
    <property type="match status" value="1"/>
</dbReference>
<keyword evidence="4" id="KW-0769">Symport</keyword>
<dbReference type="GO" id="GO:0015293">
    <property type="term" value="F:symporter activity"/>
    <property type="evidence" value="ECO:0007669"/>
    <property type="project" value="UniProtKB-KW"/>
</dbReference>
<reference evidence="6 7" key="1">
    <citation type="submission" date="2017-02" db="EMBL/GenBank/DDBJ databases">
        <authorList>
            <person name="Peterson S.W."/>
        </authorList>
    </citation>
    <scope>NUCLEOTIDE SEQUENCE [LARGE SCALE GENOMIC DNA]</scope>
    <source>
        <strain evidence="6 7">DSM 45154</strain>
    </source>
</reference>
<evidence type="ECO:0000256" key="3">
    <source>
        <dbReference type="ARBA" id="ARBA00022475"/>
    </source>
</evidence>
<dbReference type="RefSeq" id="WP_200813650.1">
    <property type="nucleotide sequence ID" value="NZ_FUWS01000007.1"/>
</dbReference>
<dbReference type="GO" id="GO:0005886">
    <property type="term" value="C:plasma membrane"/>
    <property type="evidence" value="ECO:0007669"/>
    <property type="project" value="UniProtKB-SubCell"/>
</dbReference>
<dbReference type="Gene3D" id="1.20.1250.20">
    <property type="entry name" value="MFS general substrate transporter like domains"/>
    <property type="match status" value="1"/>
</dbReference>
<name>A0A1T4RSX4_9ACTN</name>
<dbReference type="SUPFAM" id="SSF103473">
    <property type="entry name" value="MFS general substrate transporter"/>
    <property type="match status" value="1"/>
</dbReference>
<keyword evidence="2" id="KW-0813">Transport</keyword>
<sequence length="149" mass="15099">MLASPALCPFAARAGDRFGRRPMPLAACGGFVVLTAAAFHLMGTGLAGALVRTSTLAMLVAVIGTSHVPAMVEMFPAQLRAGGSALGYTTAYVLFGGTAPSVATWPVIASGSAVAPAYYLVGAAVIGVLVAALLFKETRSLSLTRTTVR</sequence>
<keyword evidence="3" id="KW-1003">Cell membrane</keyword>
<dbReference type="STRING" id="1122192.SAMN02745673_02945"/>
<dbReference type="PANTHER" id="PTHR43528:SF1">
    <property type="entry name" value="ALPHA-KETOGLUTARATE PERMEASE"/>
    <property type="match status" value="1"/>
</dbReference>
<keyword evidence="5" id="KW-0472">Membrane</keyword>
<dbReference type="InterPro" id="IPR051084">
    <property type="entry name" value="H+-coupled_symporters"/>
</dbReference>
<accession>A0A1T4RSX4</accession>
<comment type="subcellular location">
    <subcellularLocation>
        <location evidence="1">Cell membrane</location>
        <topology evidence="1">Multi-pass membrane protein</topology>
    </subcellularLocation>
</comment>
<keyword evidence="7" id="KW-1185">Reference proteome</keyword>
<feature type="transmembrane region" description="Helical" evidence="5">
    <location>
        <begin position="117"/>
        <end position="135"/>
    </location>
</feature>
<evidence type="ECO:0000256" key="2">
    <source>
        <dbReference type="ARBA" id="ARBA00022448"/>
    </source>
</evidence>
<dbReference type="AlphaFoldDB" id="A0A1T4RSX4"/>
<dbReference type="InterPro" id="IPR036259">
    <property type="entry name" value="MFS_trans_sf"/>
</dbReference>
<gene>
    <name evidence="6" type="ORF">SAMN02745673_02945</name>
</gene>
<evidence type="ECO:0000313" key="7">
    <source>
        <dbReference type="Proteomes" id="UP000190637"/>
    </source>
</evidence>
<proteinExistence type="predicted"/>
<protein>
    <submittedName>
        <fullName evidence="6">MFS transporter, MHS family, proline/betaine transporter</fullName>
    </submittedName>
</protein>
<dbReference type="Proteomes" id="UP000190637">
    <property type="component" value="Unassembled WGS sequence"/>
</dbReference>
<evidence type="ECO:0000256" key="4">
    <source>
        <dbReference type="ARBA" id="ARBA00022847"/>
    </source>
</evidence>
<evidence type="ECO:0000256" key="5">
    <source>
        <dbReference type="SAM" id="Phobius"/>
    </source>
</evidence>
<dbReference type="EMBL" id="FUWS01000007">
    <property type="protein sequence ID" value="SKA18966.1"/>
    <property type="molecule type" value="Genomic_DNA"/>
</dbReference>
<evidence type="ECO:0000313" key="6">
    <source>
        <dbReference type="EMBL" id="SKA18966.1"/>
    </source>
</evidence>
<feature type="transmembrane region" description="Helical" evidence="5">
    <location>
        <begin position="23"/>
        <end position="43"/>
    </location>
</feature>
<organism evidence="6 7">
    <name type="scientific">Marinactinospora thermotolerans DSM 45154</name>
    <dbReference type="NCBI Taxonomy" id="1122192"/>
    <lineage>
        <taxon>Bacteria</taxon>
        <taxon>Bacillati</taxon>
        <taxon>Actinomycetota</taxon>
        <taxon>Actinomycetes</taxon>
        <taxon>Streptosporangiales</taxon>
        <taxon>Nocardiopsidaceae</taxon>
        <taxon>Marinactinospora</taxon>
    </lineage>
</organism>